<reference evidence="2 3" key="1">
    <citation type="journal article" date="2020" name="Microbes Environ.">
        <title>Synthetic bacterial community of duckweed: a simple and stable system to study plant-microbe interactions.</title>
        <authorList>
            <person name="Ishizawa H."/>
            <person name="Tada M."/>
            <person name="Kuroda M."/>
            <person name="Inoue D."/>
            <person name="Futamata H."/>
            <person name="Ike M."/>
        </authorList>
    </citation>
    <scope>NUCLEOTIDE SEQUENCE [LARGE SCALE GENOMIC DNA]</scope>
    <source>
        <strain evidence="2 3">DW100</strain>
    </source>
</reference>
<feature type="domain" description="Multi-ubiquitin" evidence="1">
    <location>
        <begin position="155"/>
        <end position="225"/>
    </location>
</feature>
<dbReference type="InterPro" id="IPR027802">
    <property type="entry name" value="Multi-ubiquitin_dom"/>
</dbReference>
<evidence type="ECO:0000259" key="1">
    <source>
        <dbReference type="Pfam" id="PF14452"/>
    </source>
</evidence>
<dbReference type="Pfam" id="PF14452">
    <property type="entry name" value="Multi_ubiq"/>
    <property type="match status" value="1"/>
</dbReference>
<dbReference type="RefSeq" id="WP_338612786.1">
    <property type="nucleotide sequence ID" value="NZ_AP029022.1"/>
</dbReference>
<evidence type="ECO:0000313" key="3">
    <source>
        <dbReference type="Proteomes" id="UP001380186"/>
    </source>
</evidence>
<proteinExistence type="predicted"/>
<evidence type="ECO:0000313" key="2">
    <source>
        <dbReference type="EMBL" id="BEV05023.1"/>
    </source>
</evidence>
<sequence length="227" mass="26203">MYLTETKNNSDMPPLKFLIDGEEFSTTQQYLTGRELKDKKNIPHSTELFLAISRPYEDELIENDSRVNLARPDIEQFFVKKRLEYSINGKDFISYKQFISGSEIRRNGNISDDDVVYLDNPDEWEDDLIEINELVDLAREGKEKFISKPKEKIYIIVNGTNHFWDKETISFNEVIKLSGHVMNNPNTAFTVAYENGDISHPEGVLTNGKSVKVKSKMIFYVTATDKS</sequence>
<protein>
    <submittedName>
        <fullName evidence="2">Multiubiquitin domain-containing protein</fullName>
    </submittedName>
</protein>
<dbReference type="EMBL" id="AP029022">
    <property type="protein sequence ID" value="BEV05023.1"/>
    <property type="molecule type" value="Genomic_DNA"/>
</dbReference>
<name>A0ABM8KAW7_9FLAO</name>
<gene>
    <name evidence="2" type="ORF">CRDW_23970</name>
</gene>
<organism evidence="2 3">
    <name type="scientific">Chryseobacterium gambrini</name>
    <dbReference type="NCBI Taxonomy" id="373672"/>
    <lineage>
        <taxon>Bacteria</taxon>
        <taxon>Pseudomonadati</taxon>
        <taxon>Bacteroidota</taxon>
        <taxon>Flavobacteriia</taxon>
        <taxon>Flavobacteriales</taxon>
        <taxon>Weeksellaceae</taxon>
        <taxon>Chryseobacterium group</taxon>
        <taxon>Chryseobacterium</taxon>
    </lineage>
</organism>
<accession>A0ABM8KAW7</accession>
<keyword evidence="3" id="KW-1185">Reference proteome</keyword>
<dbReference type="Proteomes" id="UP001380186">
    <property type="component" value="Chromosome"/>
</dbReference>